<name>A0ABR5IXX1_9ACTN</name>
<evidence type="ECO:0000313" key="2">
    <source>
        <dbReference type="EMBL" id="KOG85989.1"/>
    </source>
</evidence>
<keyword evidence="1" id="KW-0812">Transmembrane</keyword>
<keyword evidence="1" id="KW-0472">Membrane</keyword>
<protein>
    <submittedName>
        <fullName evidence="2">Uncharacterized protein</fullName>
    </submittedName>
</protein>
<keyword evidence="1" id="KW-1133">Transmembrane helix</keyword>
<reference evidence="2 3" key="1">
    <citation type="submission" date="2015-07" db="EMBL/GenBank/DDBJ databases">
        <authorList>
            <person name="Ju K.-S."/>
            <person name="Doroghazi J.R."/>
            <person name="Metcalf W.W."/>
        </authorList>
    </citation>
    <scope>NUCLEOTIDE SEQUENCE [LARGE SCALE GENOMIC DNA]</scope>
    <source>
        <strain evidence="2 3">NRRL B-3589</strain>
    </source>
</reference>
<dbReference type="Proteomes" id="UP000037020">
    <property type="component" value="Unassembled WGS sequence"/>
</dbReference>
<gene>
    <name evidence="2" type="ORF">ADK38_33595</name>
</gene>
<dbReference type="EMBL" id="LGUT01003091">
    <property type="protein sequence ID" value="KOG85989.1"/>
    <property type="molecule type" value="Genomic_DNA"/>
</dbReference>
<keyword evidence="3" id="KW-1185">Reference proteome</keyword>
<proteinExistence type="predicted"/>
<accession>A0ABR5IXX1</accession>
<evidence type="ECO:0000256" key="1">
    <source>
        <dbReference type="SAM" id="Phobius"/>
    </source>
</evidence>
<dbReference type="RefSeq" id="WP_030891234.1">
    <property type="nucleotide sequence ID" value="NZ_JBIRHZ010000020.1"/>
</dbReference>
<organism evidence="2 3">
    <name type="scientific">Streptomyces varsoviensis</name>
    <dbReference type="NCBI Taxonomy" id="67373"/>
    <lineage>
        <taxon>Bacteria</taxon>
        <taxon>Bacillati</taxon>
        <taxon>Actinomycetota</taxon>
        <taxon>Actinomycetes</taxon>
        <taxon>Kitasatosporales</taxon>
        <taxon>Streptomycetaceae</taxon>
        <taxon>Streptomyces</taxon>
    </lineage>
</organism>
<dbReference type="PROSITE" id="PS51257">
    <property type="entry name" value="PROKAR_LIPOPROTEIN"/>
    <property type="match status" value="1"/>
</dbReference>
<sequence>MTTATARRILAVSTCGVLAALHHIATGCVVLFLVADWFVVSLIAGHAGQAIAAAVVGTLLAAEGIRADRVGRPLPHCPLCLLAPRGARKEITK</sequence>
<evidence type="ECO:0000313" key="3">
    <source>
        <dbReference type="Proteomes" id="UP000037020"/>
    </source>
</evidence>
<comment type="caution">
    <text evidence="2">The sequence shown here is derived from an EMBL/GenBank/DDBJ whole genome shotgun (WGS) entry which is preliminary data.</text>
</comment>
<feature type="transmembrane region" description="Helical" evidence="1">
    <location>
        <begin position="37"/>
        <end position="62"/>
    </location>
</feature>